<evidence type="ECO:0000259" key="2">
    <source>
        <dbReference type="Pfam" id="PF01968"/>
    </source>
</evidence>
<dbReference type="EMBL" id="JBHRTR010000034">
    <property type="protein sequence ID" value="MFC3229554.1"/>
    <property type="molecule type" value="Genomic_DNA"/>
</dbReference>
<evidence type="ECO:0000256" key="1">
    <source>
        <dbReference type="ARBA" id="ARBA00010403"/>
    </source>
</evidence>
<dbReference type="Pfam" id="PF19278">
    <property type="entry name" value="Hydant_A_C"/>
    <property type="match status" value="1"/>
</dbReference>
<sequence length="1296" mass="138386">MAFRISVDTGGTFTDVVVADGEGHLRIGKSLTTPDRIFDGMGAALDNVASEMGLDRAALLADADLFVYGTTRATNAIVERKVAKTALLVTEGFPDVLVLKEGGRFHAHRWDVPYPKPYIPRRYTFEVPERISSEGEVDTPLDEDAVRRILEGLKARGFEAVAVCFLWSVMNPAHEARVGELIEEVMPGTAYTLSHRLNPVIREYRRASATAIDASLGPLMRRHLEQMEADLRAAGYGGELLISTSFGGVMHVEDVANRPIFLTKSGPAMAPVAGLTYADAEDMGQSIIVCDAGGTTFDVSLVQGGEVKFTRETWLGPRYQGECLGMSSVDVRSIGAGGGSIAWIDSGGLLRVGPHSAGAMPGPACYGQGGTEPTVTDAAAVLGYLDPDYFLGGRMTLDLDAARKAVGGLAAQLGQGVEQAAAGILAVANEHMVKAIEEITVNQGIDPKESAIVAGGGSCGFNIMPIARELGCAKVVLPRTASALSACGAQYSDIVFEHTGTFVARTDAFDFEGANAVLAGLDDEIAGFAEAVKARGVTDYSLTYSVEARYLYQVWELEVALPKGRFEGPEDVKALEEAFHAAHERVFSVKEPGATVECLNWKLRFAAQLKTPKPAAKPGATAFEAEPHRRRQGYFAATGAVEMPVYLGKDLQPGAQIAGPAVIEEPTTTVVVYPGMRAELSAHGSYVLHPLEAAAEAAEPAAPALSKGPLDGVTMAVMANRLDAIVRDMSNTMLRAGRSAVINQARDFSCSIVTGDNRLLSIAEGLPVHIFGAHLQAASMTQLHQVKEGDAYLHNDVYMGNTHAADHTILVPVFGEGQHLFTASAKAHQADIGNAIPTTYYAEARDIYAEGALVFPCVKVQEDYQDIADVIRMCRRRIRIADQWYGDYLAMIGSARTGERRLQDFTAHYGADMVKRFVEEWFDYSERRMVSAIEKLPAGTVENHTAHDPTPAVPGGIPVKAVLTVDPEAAKITVDLRDNPDCLDCGLNQSEACAVNNTVTGVFNCVDWDVPQNSGSLRRIDIRLRENCVVGIPEFPHSCSMATTNLADRLINVTQSAFAKFGEGYGLAEGGNSIGAANAVVSGEDFRRNDAPYINQLFLGTNGGPGGPAADGWVTYLLPCCSGLIYRDSIELDEIKHPLDIRSQRLMPDTGGAGRHRGAPGSEVVYGTKKRPMTVVVPSDGQHNPPKGVLGGLPGAAAETWKILPGGKREKQPNVAIIELQPGEYVMGRDNGGGGYGSPLDRDPASVCEDVLERWISAKAATEIYGVVLTGSADDDSLAVDAAATEKRRADLRAAE</sequence>
<gene>
    <name evidence="6" type="ORF">ACFOGJ_20065</name>
</gene>
<feature type="domain" description="Acetophenone carboxylase-like C-terminal" evidence="5">
    <location>
        <begin position="539"/>
        <end position="683"/>
    </location>
</feature>
<evidence type="ECO:0000259" key="3">
    <source>
        <dbReference type="Pfam" id="PF02538"/>
    </source>
</evidence>
<proteinExistence type="inferred from homology"/>
<comment type="caution">
    <text evidence="6">The sequence shown here is derived from an EMBL/GenBank/DDBJ whole genome shotgun (WGS) entry which is preliminary data.</text>
</comment>
<evidence type="ECO:0000313" key="6">
    <source>
        <dbReference type="EMBL" id="MFC3229554.1"/>
    </source>
</evidence>
<dbReference type="InterPro" id="IPR008040">
    <property type="entry name" value="Hydant_A_N"/>
</dbReference>
<evidence type="ECO:0000313" key="7">
    <source>
        <dbReference type="Proteomes" id="UP001595528"/>
    </source>
</evidence>
<feature type="domain" description="Hydantoinase B/oxoprolinase" evidence="3">
    <location>
        <begin position="711"/>
        <end position="1239"/>
    </location>
</feature>
<feature type="domain" description="Hydantoinase A/oxoprolinase" evidence="2">
    <location>
        <begin position="206"/>
        <end position="497"/>
    </location>
</feature>
<dbReference type="Pfam" id="PF02538">
    <property type="entry name" value="Hydantoinase_B"/>
    <property type="match status" value="1"/>
</dbReference>
<comment type="similarity">
    <text evidence="1">Belongs to the oxoprolinase family.</text>
</comment>
<evidence type="ECO:0000259" key="5">
    <source>
        <dbReference type="Pfam" id="PF19278"/>
    </source>
</evidence>
<dbReference type="InterPro" id="IPR043129">
    <property type="entry name" value="ATPase_NBD"/>
</dbReference>
<dbReference type="InterPro" id="IPR045079">
    <property type="entry name" value="Oxoprolinase-like"/>
</dbReference>
<dbReference type="Pfam" id="PF01968">
    <property type="entry name" value="Hydantoinase_A"/>
    <property type="match status" value="1"/>
</dbReference>
<dbReference type="InterPro" id="IPR002821">
    <property type="entry name" value="Hydantoinase_A"/>
</dbReference>
<reference evidence="7" key="1">
    <citation type="journal article" date="2019" name="Int. J. Syst. Evol. Microbiol.">
        <title>The Global Catalogue of Microorganisms (GCM) 10K type strain sequencing project: providing services to taxonomists for standard genome sequencing and annotation.</title>
        <authorList>
            <consortium name="The Broad Institute Genomics Platform"/>
            <consortium name="The Broad Institute Genome Sequencing Center for Infectious Disease"/>
            <person name="Wu L."/>
            <person name="Ma J."/>
        </authorList>
    </citation>
    <scope>NUCLEOTIDE SEQUENCE [LARGE SCALE GENOMIC DNA]</scope>
    <source>
        <strain evidence="7">KCTC 42964</strain>
    </source>
</reference>
<feature type="domain" description="Hydantoinase/oxoprolinase N-terminal" evidence="4">
    <location>
        <begin position="4"/>
        <end position="185"/>
    </location>
</feature>
<dbReference type="Pfam" id="PF05378">
    <property type="entry name" value="Hydant_A_N"/>
    <property type="match status" value="1"/>
</dbReference>
<dbReference type="InterPro" id="IPR049517">
    <property type="entry name" value="ACX-like_C"/>
</dbReference>
<dbReference type="RefSeq" id="WP_379903870.1">
    <property type="nucleotide sequence ID" value="NZ_JBHRTR010000034.1"/>
</dbReference>
<organism evidence="6 7">
    <name type="scientific">Marinibaculum pumilum</name>
    <dbReference type="NCBI Taxonomy" id="1766165"/>
    <lineage>
        <taxon>Bacteria</taxon>
        <taxon>Pseudomonadati</taxon>
        <taxon>Pseudomonadota</taxon>
        <taxon>Alphaproteobacteria</taxon>
        <taxon>Rhodospirillales</taxon>
        <taxon>Rhodospirillaceae</taxon>
        <taxon>Marinibaculum</taxon>
    </lineage>
</organism>
<dbReference type="Proteomes" id="UP001595528">
    <property type="component" value="Unassembled WGS sequence"/>
</dbReference>
<dbReference type="PANTHER" id="PTHR11365">
    <property type="entry name" value="5-OXOPROLINASE RELATED"/>
    <property type="match status" value="1"/>
</dbReference>
<dbReference type="PANTHER" id="PTHR11365:SF23">
    <property type="entry name" value="HYPOTHETICAL 5-OXOPROLINASE (EUROFUNG)-RELATED"/>
    <property type="match status" value="1"/>
</dbReference>
<keyword evidence="7" id="KW-1185">Reference proteome</keyword>
<evidence type="ECO:0000259" key="4">
    <source>
        <dbReference type="Pfam" id="PF05378"/>
    </source>
</evidence>
<protein>
    <submittedName>
        <fullName evidence="6">Hydantoinase B/oxoprolinase family protein</fullName>
    </submittedName>
</protein>
<name>A0ABV7L552_9PROT</name>
<dbReference type="InterPro" id="IPR003692">
    <property type="entry name" value="Hydantoinase_B"/>
</dbReference>
<dbReference type="SUPFAM" id="SSF53067">
    <property type="entry name" value="Actin-like ATPase domain"/>
    <property type="match status" value="1"/>
</dbReference>
<accession>A0ABV7L552</accession>